<evidence type="ECO:0000313" key="1">
    <source>
        <dbReference type="EMBL" id="PJZ48464.1"/>
    </source>
</evidence>
<dbReference type="Proteomes" id="UP000231926">
    <property type="component" value="Unassembled WGS sequence"/>
</dbReference>
<sequence length="224" mass="23807">MRIPIYIILFSFLSFGCISDKTCSNEDKSCNIQALISSAFSVPEGIYVYSTNAKYQGNLSAYGSTPEISAQNICKEEKLFSSLANQFCPDVWALIATVSVALYDYNTSYSVSTILPVYGPTGIMLATNWDNFVVNGSTNLLQPLASAGLGTDDFWTFSSIGGGLGASDCSQGADNTNASYGVIGSATTTNVDWLNVNGTATVTCNTSHRVLCICFTPDTSSQGQ</sequence>
<name>A0A2M9YA73_9LEPT</name>
<protein>
    <recommendedName>
        <fullName evidence="3">DUF1554 domain-containing protein</fullName>
    </recommendedName>
</protein>
<dbReference type="AlphaFoldDB" id="A0A2M9YA73"/>
<gene>
    <name evidence="1" type="ORF">CH362_14780</name>
</gene>
<dbReference type="RefSeq" id="WP_100711088.1">
    <property type="nucleotide sequence ID" value="NZ_NPDR01000006.1"/>
</dbReference>
<dbReference type="EMBL" id="NPDR01000006">
    <property type="protein sequence ID" value="PJZ48464.1"/>
    <property type="molecule type" value="Genomic_DNA"/>
</dbReference>
<comment type="caution">
    <text evidence="1">The sequence shown here is derived from an EMBL/GenBank/DDBJ whole genome shotgun (WGS) entry which is preliminary data.</text>
</comment>
<dbReference type="OrthoDB" id="341508at2"/>
<keyword evidence="2" id="KW-1185">Reference proteome</keyword>
<evidence type="ECO:0008006" key="3">
    <source>
        <dbReference type="Google" id="ProtNLM"/>
    </source>
</evidence>
<proteinExistence type="predicted"/>
<dbReference type="Gene3D" id="3.10.100.10">
    <property type="entry name" value="Mannose-Binding Protein A, subunit A"/>
    <property type="match status" value="1"/>
</dbReference>
<organism evidence="1 2">
    <name type="scientific">Leptospira saintgironsiae</name>
    <dbReference type="NCBI Taxonomy" id="2023183"/>
    <lineage>
        <taxon>Bacteria</taxon>
        <taxon>Pseudomonadati</taxon>
        <taxon>Spirochaetota</taxon>
        <taxon>Spirochaetia</taxon>
        <taxon>Leptospirales</taxon>
        <taxon>Leptospiraceae</taxon>
        <taxon>Leptospira</taxon>
    </lineage>
</organism>
<evidence type="ECO:0000313" key="2">
    <source>
        <dbReference type="Proteomes" id="UP000231926"/>
    </source>
</evidence>
<accession>A0A2M9YA73</accession>
<reference evidence="1 2" key="1">
    <citation type="submission" date="2017-07" db="EMBL/GenBank/DDBJ databases">
        <title>Leptospira spp. isolated from tropical soils.</title>
        <authorList>
            <person name="Thibeaux R."/>
            <person name="Iraola G."/>
            <person name="Ferres I."/>
            <person name="Bierque E."/>
            <person name="Girault D."/>
            <person name="Soupe-Gilbert M.-E."/>
            <person name="Picardeau M."/>
            <person name="Goarant C."/>
        </authorList>
    </citation>
    <scope>NUCLEOTIDE SEQUENCE [LARGE SCALE GENOMIC DNA]</scope>
    <source>
        <strain evidence="1 2">FH4-C-A2</strain>
    </source>
</reference>
<dbReference type="PROSITE" id="PS51257">
    <property type="entry name" value="PROKAR_LIPOPROTEIN"/>
    <property type="match status" value="1"/>
</dbReference>
<dbReference type="InterPro" id="IPR016186">
    <property type="entry name" value="C-type_lectin-like/link_sf"/>
</dbReference>